<protein>
    <submittedName>
        <fullName evidence="1">Uncharacterized protein</fullName>
    </submittedName>
</protein>
<dbReference type="OrthoDB" id="754271at2"/>
<dbReference type="RefSeq" id="WP_073317823.1">
    <property type="nucleotide sequence ID" value="NZ_FQYP01000007.1"/>
</dbReference>
<gene>
    <name evidence="1" type="ORF">SAMN04488508_10756</name>
</gene>
<evidence type="ECO:0000313" key="2">
    <source>
        <dbReference type="Proteomes" id="UP000184432"/>
    </source>
</evidence>
<keyword evidence="2" id="KW-1185">Reference proteome</keyword>
<reference evidence="2" key="1">
    <citation type="submission" date="2016-11" db="EMBL/GenBank/DDBJ databases">
        <authorList>
            <person name="Varghese N."/>
            <person name="Submissions S."/>
        </authorList>
    </citation>
    <scope>NUCLEOTIDE SEQUENCE [LARGE SCALE GENOMIC DNA]</scope>
    <source>
        <strain evidence="2">DSM 22623</strain>
    </source>
</reference>
<name>A0A1M6I1G7_9FLAO</name>
<dbReference type="Proteomes" id="UP000184432">
    <property type="component" value="Unassembled WGS sequence"/>
</dbReference>
<sequence>MLNWFKKNKKPKSESEVLKTNSDEYSFRWFEEEDPDNPFNKRILDISPYTTTAMAFTKEKAVAEKYNELRASLGKELIEIDTSGFDTTSANLQYPHNGEQLEGIAFKADSMDCKWDIYAYDNYLFFSRSWDGRLVYKAKYTITTEKISIPEIQFENDLSKKEAINDVHFLIKTHAVGQAFPHMIPKDIKTEAQIAQWSFSKFGNRAYYACYDDITDTLITSKK</sequence>
<evidence type="ECO:0000313" key="1">
    <source>
        <dbReference type="EMBL" id="SHJ28306.1"/>
    </source>
</evidence>
<dbReference type="EMBL" id="FQYP01000007">
    <property type="protein sequence ID" value="SHJ28306.1"/>
    <property type="molecule type" value="Genomic_DNA"/>
</dbReference>
<accession>A0A1M6I1G7</accession>
<organism evidence="1 2">
    <name type="scientific">Aquimarina spongiae</name>
    <dbReference type="NCBI Taxonomy" id="570521"/>
    <lineage>
        <taxon>Bacteria</taxon>
        <taxon>Pseudomonadati</taxon>
        <taxon>Bacteroidota</taxon>
        <taxon>Flavobacteriia</taxon>
        <taxon>Flavobacteriales</taxon>
        <taxon>Flavobacteriaceae</taxon>
        <taxon>Aquimarina</taxon>
    </lineage>
</organism>
<dbReference type="AlphaFoldDB" id="A0A1M6I1G7"/>
<dbReference type="STRING" id="570521.SAMN04488508_10756"/>
<proteinExistence type="predicted"/>